<feature type="compositionally biased region" description="Pro residues" evidence="1">
    <location>
        <begin position="315"/>
        <end position="346"/>
    </location>
</feature>
<keyword evidence="4" id="KW-1185">Reference proteome</keyword>
<name>A0AAV5QJW7_9ASCO</name>
<feature type="compositionally biased region" description="Pro residues" evidence="1">
    <location>
        <begin position="137"/>
        <end position="179"/>
    </location>
</feature>
<protein>
    <submittedName>
        <fullName evidence="3">Uncharacterized protein</fullName>
    </submittedName>
</protein>
<dbReference type="EMBL" id="BTFZ01000004">
    <property type="protein sequence ID" value="GMM35133.1"/>
    <property type="molecule type" value="Genomic_DNA"/>
</dbReference>
<dbReference type="AlphaFoldDB" id="A0AAV5QJW7"/>
<reference evidence="3 4" key="1">
    <citation type="journal article" date="2023" name="Elife">
        <title>Identification of key yeast species and microbe-microbe interactions impacting larval growth of Drosophila in the wild.</title>
        <authorList>
            <person name="Mure A."/>
            <person name="Sugiura Y."/>
            <person name="Maeda R."/>
            <person name="Honda K."/>
            <person name="Sakurai N."/>
            <person name="Takahashi Y."/>
            <person name="Watada M."/>
            <person name="Katoh T."/>
            <person name="Gotoh A."/>
            <person name="Gotoh Y."/>
            <person name="Taniguchi I."/>
            <person name="Nakamura K."/>
            <person name="Hayashi T."/>
            <person name="Katayama T."/>
            <person name="Uemura T."/>
            <person name="Hattori Y."/>
        </authorList>
    </citation>
    <scope>NUCLEOTIDE SEQUENCE [LARGE SCALE GENOMIC DNA]</scope>
    <source>
        <strain evidence="3 4">SC-9</strain>
    </source>
</reference>
<feature type="signal peptide" evidence="2">
    <location>
        <begin position="1"/>
        <end position="19"/>
    </location>
</feature>
<evidence type="ECO:0000313" key="4">
    <source>
        <dbReference type="Proteomes" id="UP001360560"/>
    </source>
</evidence>
<feature type="region of interest" description="Disordered" evidence="1">
    <location>
        <begin position="21"/>
        <end position="362"/>
    </location>
</feature>
<comment type="caution">
    <text evidence="3">The sequence shown here is derived from an EMBL/GenBank/DDBJ whole genome shotgun (WGS) entry which is preliminary data.</text>
</comment>
<feature type="compositionally biased region" description="Pro residues" evidence="1">
    <location>
        <begin position="207"/>
        <end position="233"/>
    </location>
</feature>
<dbReference type="GeneID" id="90073112"/>
<dbReference type="Proteomes" id="UP001360560">
    <property type="component" value="Unassembled WGS sequence"/>
</dbReference>
<dbReference type="RefSeq" id="XP_064852133.1">
    <property type="nucleotide sequence ID" value="XM_064996061.1"/>
</dbReference>
<accession>A0AAV5QJW7</accession>
<gene>
    <name evidence="3" type="ORF">DASC09_024580</name>
</gene>
<evidence type="ECO:0000256" key="2">
    <source>
        <dbReference type="SAM" id="SignalP"/>
    </source>
</evidence>
<feature type="chain" id="PRO_5043327423" evidence="2">
    <location>
        <begin position="20"/>
        <end position="362"/>
    </location>
</feature>
<sequence length="362" mass="36692">MKFSAAIISSILFASAATAAPVKEFQDSQSSNSTAIQQKDIMGDLFGHHHPPPPPPPPSGPPGYGPPSGPPGYGPPSGPPGYGPPGPPPGPPGNPWMEKIANSTSIGEKRDIQKINSTDIQQKDLMGDLFGHHHHPQPPPPGPPAPPGQPGYGPPPPPPPPPPGPPGNRPSPPPGPPGNPWMNKMVNGTASEKRDLVGDLFGHHHPPPPPGPPGPPGQPGNGPPSSPPGPPGNPWMNKMVNGTASEKRDLVGDLFGHHHPPPPPGPPGPPGQPGNGPPSSPPGPPGNPWMNKMVNGTASEKRDLMGDLFGHHHPPPPPPPGPPGPPGQPGNGPPSSPPGPPGPPGGHPWVKKIVSNSTESSA</sequence>
<organism evidence="3 4">
    <name type="scientific">Saccharomycopsis crataegensis</name>
    <dbReference type="NCBI Taxonomy" id="43959"/>
    <lineage>
        <taxon>Eukaryota</taxon>
        <taxon>Fungi</taxon>
        <taxon>Dikarya</taxon>
        <taxon>Ascomycota</taxon>
        <taxon>Saccharomycotina</taxon>
        <taxon>Saccharomycetes</taxon>
        <taxon>Saccharomycopsidaceae</taxon>
        <taxon>Saccharomycopsis</taxon>
    </lineage>
</organism>
<evidence type="ECO:0000313" key="3">
    <source>
        <dbReference type="EMBL" id="GMM35133.1"/>
    </source>
</evidence>
<keyword evidence="2" id="KW-0732">Signal</keyword>
<feature type="compositionally biased region" description="Pro residues" evidence="1">
    <location>
        <begin position="52"/>
        <end position="94"/>
    </location>
</feature>
<proteinExistence type="predicted"/>
<evidence type="ECO:0000256" key="1">
    <source>
        <dbReference type="SAM" id="MobiDB-lite"/>
    </source>
</evidence>
<feature type="compositionally biased region" description="Pro residues" evidence="1">
    <location>
        <begin position="261"/>
        <end position="287"/>
    </location>
</feature>
<feature type="compositionally biased region" description="Polar residues" evidence="1">
    <location>
        <begin position="27"/>
        <end position="37"/>
    </location>
</feature>